<dbReference type="PANTHER" id="PTHR34861">
    <property type="match status" value="1"/>
</dbReference>
<dbReference type="EMBL" id="RKKU01000055">
    <property type="protein sequence ID" value="ROZ80164.1"/>
    <property type="molecule type" value="Genomic_DNA"/>
</dbReference>
<gene>
    <name evidence="1" type="ORF">EF096_20065</name>
</gene>
<keyword evidence="2" id="KW-1185">Reference proteome</keyword>
<evidence type="ECO:0000313" key="2">
    <source>
        <dbReference type="Proteomes" id="UP000275199"/>
    </source>
</evidence>
<dbReference type="Proteomes" id="UP000275199">
    <property type="component" value="Unassembled WGS sequence"/>
</dbReference>
<dbReference type="PANTHER" id="PTHR34861:SF10">
    <property type="entry name" value="CYCLASE"/>
    <property type="match status" value="1"/>
</dbReference>
<organism evidence="1 2">
    <name type="scientific">Pseudomonas neustonica</name>
    <dbReference type="NCBI Taxonomy" id="2487346"/>
    <lineage>
        <taxon>Bacteria</taxon>
        <taxon>Pseudomonadati</taxon>
        <taxon>Pseudomonadota</taxon>
        <taxon>Gammaproteobacteria</taxon>
        <taxon>Pseudomonadales</taxon>
        <taxon>Pseudomonadaceae</taxon>
        <taxon>Pseudomonas</taxon>
    </lineage>
</organism>
<dbReference type="SUPFAM" id="SSF102198">
    <property type="entry name" value="Putative cyclase"/>
    <property type="match status" value="1"/>
</dbReference>
<dbReference type="InterPro" id="IPR007325">
    <property type="entry name" value="KFase/CYL"/>
</dbReference>
<sequence length="337" mass="36270">MNFRILVAILCGSLLVVPVWAGGKAGWMPAEAKAMSKAEFDALWKGISNWGRWGKDDELGALNTITPEIRANAAKLVTDGVTVSLAREVSKLKGAYPSNSPFDHKLMIHELGPHQLAATDRYAFDYHGEALTHIDALSHFAHKGFLYNGFPVSGLKPDGADKLGIENVAVNGIFTRAVLVDVPRFIKEKWMEPGQALTIEFLKEWEKRTGVTVGPGDVLLIRTGRWARVAELGDWSVLAEGSAGVHASVAAWVKERDIAAVGSDGGSDVMPSNVEGLFTPFHELVQASLGVILFDGLDLQTVAEEAAKRGRHTFLFVASPIRVPGGTGAPINPLAVF</sequence>
<dbReference type="Gene3D" id="3.50.30.50">
    <property type="entry name" value="Putative cyclase"/>
    <property type="match status" value="1"/>
</dbReference>
<comment type="caution">
    <text evidence="1">The sequence shown here is derived from an EMBL/GenBank/DDBJ whole genome shotgun (WGS) entry which is preliminary data.</text>
</comment>
<protein>
    <submittedName>
        <fullName evidence="1">Cyclase family protein</fullName>
    </submittedName>
</protein>
<name>A0ABX9XCD7_9PSED</name>
<dbReference type="RefSeq" id="WP_051230694.1">
    <property type="nucleotide sequence ID" value="NZ_RKKU01000055.1"/>
</dbReference>
<dbReference type="InterPro" id="IPR037175">
    <property type="entry name" value="KFase_sf"/>
</dbReference>
<proteinExistence type="predicted"/>
<reference evidence="1 2" key="1">
    <citation type="submission" date="2018-11" db="EMBL/GenBank/DDBJ databases">
        <authorList>
            <person name="Jang G.I."/>
            <person name="Hwang C.Y."/>
        </authorList>
    </citation>
    <scope>NUCLEOTIDE SEQUENCE [LARGE SCALE GENOMIC DNA]</scope>
    <source>
        <strain evidence="1 2">SSM26</strain>
    </source>
</reference>
<dbReference type="Pfam" id="PF04199">
    <property type="entry name" value="Cyclase"/>
    <property type="match status" value="1"/>
</dbReference>
<evidence type="ECO:0000313" key="1">
    <source>
        <dbReference type="EMBL" id="ROZ80164.1"/>
    </source>
</evidence>
<accession>A0ABX9XCD7</accession>